<evidence type="ECO:0000313" key="2">
    <source>
        <dbReference type="Proteomes" id="UP001430149"/>
    </source>
</evidence>
<accession>A0ABS2K8D6</accession>
<name>A0ABS2K8D6_9GAMM</name>
<keyword evidence="2" id="KW-1185">Reference proteome</keyword>
<evidence type="ECO:0000313" key="1">
    <source>
        <dbReference type="EMBL" id="MBM7127409.1"/>
    </source>
</evidence>
<gene>
    <name evidence="1" type="ORF">ISP19_18695</name>
</gene>
<reference evidence="1" key="1">
    <citation type="submission" date="2020-10" db="EMBL/GenBank/DDBJ databases">
        <title>Phylogeny of dyella-like bacteria.</title>
        <authorList>
            <person name="Fu J."/>
        </authorList>
    </citation>
    <scope>NUCLEOTIDE SEQUENCE</scope>
    <source>
        <strain evidence="1">DHOC52</strain>
    </source>
</reference>
<comment type="caution">
    <text evidence="1">The sequence shown here is derived from an EMBL/GenBank/DDBJ whole genome shotgun (WGS) entry which is preliminary data.</text>
</comment>
<organism evidence="1 2">
    <name type="scientific">Dyella flava</name>
    <dbReference type="NCBI Taxonomy" id="1920170"/>
    <lineage>
        <taxon>Bacteria</taxon>
        <taxon>Pseudomonadati</taxon>
        <taxon>Pseudomonadota</taxon>
        <taxon>Gammaproteobacteria</taxon>
        <taxon>Lysobacterales</taxon>
        <taxon>Rhodanobacteraceae</taxon>
        <taxon>Dyella</taxon>
    </lineage>
</organism>
<dbReference type="Proteomes" id="UP001430149">
    <property type="component" value="Unassembled WGS sequence"/>
</dbReference>
<dbReference type="RefSeq" id="WP_204683941.1">
    <property type="nucleotide sequence ID" value="NZ_BSNR01000014.1"/>
</dbReference>
<dbReference type="EMBL" id="JADIKE010000039">
    <property type="protein sequence ID" value="MBM7127409.1"/>
    <property type="molecule type" value="Genomic_DNA"/>
</dbReference>
<protein>
    <submittedName>
        <fullName evidence="1">Uncharacterized protein</fullName>
    </submittedName>
</protein>
<proteinExistence type="predicted"/>
<sequence>MTQTPHTQLSSARVNWNDPELSLLLKRSENWQLDNRGGFTPQDVQVYLGWSSTVGRSAMLVWERDKSVVLEVDFPLGKGDQVRVDKHLGDSIRTLWGVVVEGREGVREEDRRRGIHLYWLQVR</sequence>